<dbReference type="NCBIfam" id="TIGR03790">
    <property type="entry name" value="TIGR03790 family protein"/>
    <property type="match status" value="1"/>
</dbReference>
<name>A0A5C1Q6S9_9BURK</name>
<dbReference type="EMBL" id="CP035708">
    <property type="protein sequence ID" value="QEN02566.1"/>
    <property type="molecule type" value="Genomic_DNA"/>
</dbReference>
<dbReference type="Proteomes" id="UP000323522">
    <property type="component" value="Chromosome"/>
</dbReference>
<accession>A0A5C1Q6S9</accession>
<dbReference type="InterPro" id="IPR022265">
    <property type="entry name" value="CHP03790"/>
</dbReference>
<organism evidence="1 2">
    <name type="scientific">Sphaerotilus sulfidivorans</name>
    <dbReference type="NCBI Taxonomy" id="639200"/>
    <lineage>
        <taxon>Bacteria</taxon>
        <taxon>Pseudomonadati</taxon>
        <taxon>Pseudomonadota</taxon>
        <taxon>Betaproteobacteria</taxon>
        <taxon>Burkholderiales</taxon>
        <taxon>Sphaerotilaceae</taxon>
        <taxon>Sphaerotilus</taxon>
    </lineage>
</organism>
<proteinExistence type="predicted"/>
<dbReference type="KEGG" id="snn:EWH46_06685"/>
<reference evidence="1 2" key="1">
    <citation type="submission" date="2019-02" db="EMBL/GenBank/DDBJ databases">
        <title>Complete Genome Sequence and Methylome Analysis of Sphaerotilus natans subsp. sulfidivorans D-507.</title>
        <authorList>
            <person name="Fomenkov A."/>
            <person name="Gridneva E."/>
            <person name="Smolyakov D."/>
            <person name="Dubinina G."/>
            <person name="Vincze T."/>
            <person name="Grabovich M."/>
            <person name="Roberts R.J."/>
        </authorList>
    </citation>
    <scope>NUCLEOTIDE SEQUENCE [LARGE SCALE GENOMIC DNA]</scope>
    <source>
        <strain evidence="1 2">D-507</strain>
    </source>
</reference>
<gene>
    <name evidence="1" type="ORF">EWH46_06685</name>
</gene>
<dbReference type="OrthoDB" id="420256at2"/>
<dbReference type="AlphaFoldDB" id="A0A5C1Q6S9"/>
<evidence type="ECO:0000313" key="2">
    <source>
        <dbReference type="Proteomes" id="UP000323522"/>
    </source>
</evidence>
<evidence type="ECO:0000313" key="1">
    <source>
        <dbReference type="EMBL" id="QEN02566.1"/>
    </source>
</evidence>
<protein>
    <submittedName>
        <fullName evidence="1">TIGR03790 family protein</fullName>
    </submittedName>
</protein>
<sequence length="370" mass="39515">MSCLAGAVASEAAAEQASTAPQARSASDAASSVTAAPQRRWLPAPRVNGRIMPSQIGLVINVADPYSVEVGEHYRQVHRLGDDQVLRVELPVASQLSVADFERLRASIGDFFGDRIQALALAWVRPFALECQSITAALTLGRDARLCTATCAKQSLSPYFNSRSSLPWRDHGLRPSMLLAASSVAQARRLIDRGHASVGRLALRGGVVPSVHYMVTTDAARNVRASLFPPAGPLRSLGIEVKVEEGVLPAPGSTDVLLVQTGIARFQGAESLDWLPGALADHLTSFGGVLDRSAGQSTVLDWIDAGATASYGAVSEPCNHPQKFPHPQMLLLHYLQGSSAIEAYWKSVAWPRQGVFVGDPLAAPYARMRP</sequence>